<keyword evidence="2" id="KW-1185">Reference proteome</keyword>
<sequence>MPRTGPPDRLATRPKLWITPVLRPQPLILRRTSLKIPYLVRMNMHKHPLARVTKAQRRLDAMLHQAHARRRLAVPDQPRDRRAFQRRMRTGMIIMPKKGCYISAQQWNALSYANRIIWTLRTVCHQHPDWVLCGPSAAGAYGYSTTLQLQRYVHIAVTERSKAGRHGFVIAHFYKDPPPTKVVDGMRVTGEIQTMADCARMLDFEHAMIVCCTGLRKGNLTKEKLREFVDNKRKIGGIIRARYVAERVEPACENGGEVAAFAAMLELGFAQPKVQVTYVSPLDERDIRPDFSWKRDDGSIVVGELDGRQKYVDPSMTVDGDTIGVILREKDRESELNMLKIDVVRFQMEHVRAREPLRQRLDAARVPRNPLARVSPFAGFRSAAY</sequence>
<reference evidence="1 2" key="1">
    <citation type="journal article" date="2014" name="Genome Announc.">
        <title>The Genome Sequence of Bifidobacterium moukalabense DSM 27321 Highlights the Close Phylogenetic Relatedness with the Bifidobacterium dentium Taxon.</title>
        <authorList>
            <person name="Lugli G.A."/>
            <person name="Duranti S."/>
            <person name="Milani C."/>
            <person name="Turroni F."/>
            <person name="Viappiani A."/>
            <person name="Mangifesta M."/>
            <person name="van Sinderen D."/>
            <person name="Ventura M."/>
        </authorList>
    </citation>
    <scope>NUCLEOTIDE SEQUENCE [LARGE SCALE GENOMIC DNA]</scope>
    <source>
        <strain evidence="1 2">DSM 27321</strain>
    </source>
</reference>
<gene>
    <name evidence="1" type="ORF">BMOU_1378</name>
</gene>
<accession>W4N7N7</accession>
<dbReference type="STRING" id="1435051.BMOU_1378"/>
<proteinExistence type="predicted"/>
<dbReference type="PATRIC" id="fig|1435051.3.peg.1356"/>
<dbReference type="EMBL" id="AZMV01000007">
    <property type="protein sequence ID" value="ETY70526.1"/>
    <property type="molecule type" value="Genomic_DNA"/>
</dbReference>
<evidence type="ECO:0000313" key="2">
    <source>
        <dbReference type="Proteomes" id="UP000019155"/>
    </source>
</evidence>
<evidence type="ECO:0000313" key="1">
    <source>
        <dbReference type="EMBL" id="ETY70526.1"/>
    </source>
</evidence>
<protein>
    <submittedName>
        <fullName evidence="1">Tat pathway signal sequence domain protein</fullName>
    </submittedName>
</protein>
<organism evidence="1 2">
    <name type="scientific">Bifidobacterium moukalabense DSM 27321</name>
    <dbReference type="NCBI Taxonomy" id="1435051"/>
    <lineage>
        <taxon>Bacteria</taxon>
        <taxon>Bacillati</taxon>
        <taxon>Actinomycetota</taxon>
        <taxon>Actinomycetes</taxon>
        <taxon>Bifidobacteriales</taxon>
        <taxon>Bifidobacteriaceae</taxon>
        <taxon>Bifidobacterium</taxon>
    </lineage>
</organism>
<name>W4N7N7_9BIFI</name>
<dbReference type="AlphaFoldDB" id="W4N7N7"/>
<comment type="caution">
    <text evidence="1">The sequence shown here is derived from an EMBL/GenBank/DDBJ whole genome shotgun (WGS) entry which is preliminary data.</text>
</comment>
<dbReference type="Proteomes" id="UP000019155">
    <property type="component" value="Unassembled WGS sequence"/>
</dbReference>
<dbReference type="eggNOG" id="COG5340">
    <property type="taxonomic scope" value="Bacteria"/>
</dbReference>